<dbReference type="PANTHER" id="PTHR34385:SF1">
    <property type="entry name" value="PEPTIDOGLYCAN L-ALANYL-D-GLUTAMATE ENDOPEPTIDASE CWLK"/>
    <property type="match status" value="1"/>
</dbReference>
<dbReference type="PANTHER" id="PTHR34385">
    <property type="entry name" value="D-ALANYL-D-ALANINE CARBOXYPEPTIDASE"/>
    <property type="match status" value="1"/>
</dbReference>
<protein>
    <submittedName>
        <fullName evidence="2">Serine-type D-Ala-D-Ala carboxypeptidase</fullName>
    </submittedName>
</protein>
<feature type="domain" description="D-alanyl-D-alanine carboxypeptidase-like core" evidence="1">
    <location>
        <begin position="26"/>
        <end position="180"/>
    </location>
</feature>
<dbReference type="STRING" id="377629.TERTU_0580"/>
<proteinExistence type="predicted"/>
<keyword evidence="2" id="KW-0121">Carboxypeptidase</keyword>
<sequence>MNTSLFAQLTGQTDTHIVSNATDCPVHKALVEPWCLLAERAAARGIQMRVASGFRSFSRQLMLWNAKANGTRPVLNDRSEAIDVATVDDETLVFAILRWSALPGASRHHWGCDVDVYDAAAVPRDYALRLVPEEYLPGGPFQLLSRWLDESGLMDDGFFRPYAEDRGGVAPELWHLSYRPLADEFASAMNQAQLQSLIENTDIALKDAILDNFHSIYSKFVVLPC</sequence>
<dbReference type="GO" id="GO:0006508">
    <property type="term" value="P:proteolysis"/>
    <property type="evidence" value="ECO:0007669"/>
    <property type="project" value="InterPro"/>
</dbReference>
<keyword evidence="2" id="KW-0378">Hydrolase</keyword>
<dbReference type="HOGENOM" id="CLU_081855_0_0_6"/>
<name>C5BNL0_TERTT</name>
<accession>C5BNL0</accession>
<keyword evidence="2" id="KW-0645">Protease</keyword>
<evidence type="ECO:0000259" key="1">
    <source>
        <dbReference type="Pfam" id="PF02557"/>
    </source>
</evidence>
<organism evidence="2 3">
    <name type="scientific">Teredinibacter turnerae (strain ATCC 39867 / T7901)</name>
    <dbReference type="NCBI Taxonomy" id="377629"/>
    <lineage>
        <taxon>Bacteria</taxon>
        <taxon>Pseudomonadati</taxon>
        <taxon>Pseudomonadota</taxon>
        <taxon>Gammaproteobacteria</taxon>
        <taxon>Cellvibrionales</taxon>
        <taxon>Cellvibrionaceae</taxon>
        <taxon>Teredinibacter</taxon>
    </lineage>
</organism>
<keyword evidence="3" id="KW-1185">Reference proteome</keyword>
<dbReference type="InterPro" id="IPR052179">
    <property type="entry name" value="DD-CPase-like"/>
</dbReference>
<dbReference type="MEROPS" id="M15.002"/>
<dbReference type="GO" id="GO:0004180">
    <property type="term" value="F:carboxypeptidase activity"/>
    <property type="evidence" value="ECO:0007669"/>
    <property type="project" value="UniProtKB-KW"/>
</dbReference>
<dbReference type="Gene3D" id="3.30.1380.10">
    <property type="match status" value="1"/>
</dbReference>
<dbReference type="KEGG" id="ttu:TERTU_0580"/>
<dbReference type="InterPro" id="IPR009045">
    <property type="entry name" value="Zn_M74/Hedgehog-like"/>
</dbReference>
<dbReference type="InterPro" id="IPR003709">
    <property type="entry name" value="VanY-like_core_dom"/>
</dbReference>
<dbReference type="Pfam" id="PF02557">
    <property type="entry name" value="VanY"/>
    <property type="match status" value="1"/>
</dbReference>
<evidence type="ECO:0000313" key="3">
    <source>
        <dbReference type="Proteomes" id="UP000009080"/>
    </source>
</evidence>
<dbReference type="OrthoDB" id="9792074at2"/>
<dbReference type="SUPFAM" id="SSF55166">
    <property type="entry name" value="Hedgehog/DD-peptidase"/>
    <property type="match status" value="1"/>
</dbReference>
<evidence type="ECO:0000313" key="2">
    <source>
        <dbReference type="EMBL" id="ACR13253.1"/>
    </source>
</evidence>
<dbReference type="EMBL" id="CP001614">
    <property type="protein sequence ID" value="ACR13253.1"/>
    <property type="molecule type" value="Genomic_DNA"/>
</dbReference>
<reference evidence="2 3" key="1">
    <citation type="journal article" date="2009" name="PLoS ONE">
        <title>The complete genome of Teredinibacter turnerae T7901: an intracellular endosymbiont of marine wood-boring bivalves (shipworms).</title>
        <authorList>
            <person name="Yang J.C."/>
            <person name="Madupu R."/>
            <person name="Durkin A.S."/>
            <person name="Ekborg N.A."/>
            <person name="Pedamallu C.S."/>
            <person name="Hostetler J.B."/>
            <person name="Radune D."/>
            <person name="Toms B.S."/>
            <person name="Henrissat B."/>
            <person name="Coutinho P.M."/>
            <person name="Schwarz S."/>
            <person name="Field L."/>
            <person name="Trindade-Silva A.E."/>
            <person name="Soares C.A.G."/>
            <person name="Elshahawi S."/>
            <person name="Hanora A."/>
            <person name="Schmidt E.W."/>
            <person name="Haygood M.G."/>
            <person name="Posfai J."/>
            <person name="Benner J."/>
            <person name="Madinger C."/>
            <person name="Nove J."/>
            <person name="Anton B."/>
            <person name="Chaudhary K."/>
            <person name="Foster J."/>
            <person name="Holman A."/>
            <person name="Kumar S."/>
            <person name="Lessard P.A."/>
            <person name="Luyten Y.A."/>
            <person name="Slatko B."/>
            <person name="Wood N."/>
            <person name="Wu B."/>
            <person name="Teplitski M."/>
            <person name="Mougous J.D."/>
            <person name="Ward N."/>
            <person name="Eisen J.A."/>
            <person name="Badger J.H."/>
            <person name="Distel D.L."/>
        </authorList>
    </citation>
    <scope>NUCLEOTIDE SEQUENCE [LARGE SCALE GENOMIC DNA]</scope>
    <source>
        <strain evidence="3">ATCC 39867 / T7901</strain>
    </source>
</reference>
<dbReference type="eggNOG" id="COG1876">
    <property type="taxonomic scope" value="Bacteria"/>
</dbReference>
<dbReference type="AlphaFoldDB" id="C5BNL0"/>
<dbReference type="Proteomes" id="UP000009080">
    <property type="component" value="Chromosome"/>
</dbReference>
<gene>
    <name evidence="2" type="ordered locus">TERTU_0580</name>
</gene>
<dbReference type="CDD" id="cd14847">
    <property type="entry name" value="DD-carboxypeptidase_like"/>
    <property type="match status" value="1"/>
</dbReference>